<dbReference type="Proteomes" id="UP001156856">
    <property type="component" value="Unassembled WGS sequence"/>
</dbReference>
<reference evidence="2" key="4">
    <citation type="submission" date="2023-01" db="EMBL/GenBank/DDBJ databases">
        <title>Draft genome sequence of Methylobacterium oxalidis strain NBRC 107715.</title>
        <authorList>
            <person name="Sun Q."/>
            <person name="Mori K."/>
        </authorList>
    </citation>
    <scope>NUCLEOTIDE SEQUENCE</scope>
    <source>
        <strain evidence="2">NBRC 107715</strain>
    </source>
</reference>
<proteinExistence type="predicted"/>
<reference evidence="1 3" key="3">
    <citation type="submission" date="2019-07" db="EMBL/GenBank/DDBJ databases">
        <title>Whole genome shotgun sequence of Methylobacterium oxalidis NBRC 107715.</title>
        <authorList>
            <person name="Hosoyama A."/>
            <person name="Uohara A."/>
            <person name="Ohji S."/>
            <person name="Ichikawa N."/>
        </authorList>
    </citation>
    <scope>NUCLEOTIDE SEQUENCE [LARGE SCALE GENOMIC DNA]</scope>
    <source>
        <strain evidence="1 3">NBRC 107715</strain>
    </source>
</reference>
<keyword evidence="4" id="KW-1185">Reference proteome</keyword>
<dbReference type="AlphaFoldDB" id="A0A512JAX2"/>
<name>A0A512JAX2_9HYPH</name>
<sequence>MVKVGALSQWAYPEVSAMLRLVLLLALLAVPGAVVARPTQAPKVAKAVTAAAPTPVCERVRKKSFHQAEGWSVKTVSLACKTVTTVVSRPGGKSFTSLREKASSKAKQ</sequence>
<reference evidence="4" key="2">
    <citation type="journal article" date="2019" name="Int. J. Syst. Evol. Microbiol.">
        <title>The Global Catalogue of Microorganisms (GCM) 10K type strain sequencing project: providing services to taxonomists for standard genome sequencing and annotation.</title>
        <authorList>
            <consortium name="The Broad Institute Genomics Platform"/>
            <consortium name="The Broad Institute Genome Sequencing Center for Infectious Disease"/>
            <person name="Wu L."/>
            <person name="Ma J."/>
        </authorList>
    </citation>
    <scope>NUCLEOTIDE SEQUENCE [LARGE SCALE GENOMIC DNA]</scope>
    <source>
        <strain evidence="4">NBRC 107715</strain>
    </source>
</reference>
<evidence type="ECO:0000313" key="1">
    <source>
        <dbReference type="EMBL" id="GEP07103.1"/>
    </source>
</evidence>
<dbReference type="EMBL" id="BSPK01000097">
    <property type="protein sequence ID" value="GLS66170.1"/>
    <property type="molecule type" value="Genomic_DNA"/>
</dbReference>
<comment type="caution">
    <text evidence="1">The sequence shown here is derived from an EMBL/GenBank/DDBJ whole genome shotgun (WGS) entry which is preliminary data.</text>
</comment>
<dbReference type="Proteomes" id="UP000321960">
    <property type="component" value="Unassembled WGS sequence"/>
</dbReference>
<dbReference type="EMBL" id="BJZU01000136">
    <property type="protein sequence ID" value="GEP07103.1"/>
    <property type="molecule type" value="Genomic_DNA"/>
</dbReference>
<accession>A0A512JAX2</accession>
<organism evidence="1 3">
    <name type="scientific">Methylobacterium oxalidis</name>
    <dbReference type="NCBI Taxonomy" id="944322"/>
    <lineage>
        <taxon>Bacteria</taxon>
        <taxon>Pseudomonadati</taxon>
        <taxon>Pseudomonadota</taxon>
        <taxon>Alphaproteobacteria</taxon>
        <taxon>Hyphomicrobiales</taxon>
        <taxon>Methylobacteriaceae</taxon>
        <taxon>Methylobacterium</taxon>
    </lineage>
</organism>
<evidence type="ECO:0000313" key="4">
    <source>
        <dbReference type="Proteomes" id="UP001156856"/>
    </source>
</evidence>
<protein>
    <submittedName>
        <fullName evidence="1">Uncharacterized protein</fullName>
    </submittedName>
</protein>
<evidence type="ECO:0000313" key="3">
    <source>
        <dbReference type="Proteomes" id="UP000321960"/>
    </source>
</evidence>
<gene>
    <name evidence="2" type="ORF">GCM10007888_45520</name>
    <name evidence="1" type="ORF">MOX02_51410</name>
</gene>
<evidence type="ECO:0000313" key="2">
    <source>
        <dbReference type="EMBL" id="GLS66170.1"/>
    </source>
</evidence>
<reference evidence="2" key="1">
    <citation type="journal article" date="2014" name="Int. J. Syst. Evol. Microbiol.">
        <title>Complete genome of a new Firmicutes species belonging to the dominant human colonic microbiota ('Ruminococcus bicirculans') reveals two chromosomes and a selective capacity to utilize plant glucans.</title>
        <authorList>
            <consortium name="NISC Comparative Sequencing Program"/>
            <person name="Wegmann U."/>
            <person name="Louis P."/>
            <person name="Goesmann A."/>
            <person name="Henrissat B."/>
            <person name="Duncan S.H."/>
            <person name="Flint H.J."/>
        </authorList>
    </citation>
    <scope>NUCLEOTIDE SEQUENCE</scope>
    <source>
        <strain evidence="2">NBRC 107715</strain>
    </source>
</reference>